<feature type="region of interest" description="Disordered" evidence="1">
    <location>
        <begin position="1"/>
        <end position="20"/>
    </location>
</feature>
<gene>
    <name evidence="2" type="ORF">GCM10010269_07210</name>
</gene>
<keyword evidence="3" id="KW-1185">Reference proteome</keyword>
<dbReference type="Proteomes" id="UP000606194">
    <property type="component" value="Unassembled WGS sequence"/>
</dbReference>
<protein>
    <submittedName>
        <fullName evidence="2">Uncharacterized protein</fullName>
    </submittedName>
</protein>
<dbReference type="RefSeq" id="WP_190147754.1">
    <property type="nucleotide sequence ID" value="NZ_BMTL01000003.1"/>
</dbReference>
<dbReference type="AlphaFoldDB" id="A0A918L1D3"/>
<name>A0A918L1D3_9ACTN</name>
<evidence type="ECO:0000313" key="2">
    <source>
        <dbReference type="EMBL" id="GGR71010.1"/>
    </source>
</evidence>
<dbReference type="EMBL" id="BMTL01000003">
    <property type="protein sequence ID" value="GGR71010.1"/>
    <property type="molecule type" value="Genomic_DNA"/>
</dbReference>
<evidence type="ECO:0000256" key="1">
    <source>
        <dbReference type="SAM" id="MobiDB-lite"/>
    </source>
</evidence>
<accession>A0A918L1D3</accession>
<sequence length="45" mass="5017">MLDPEDLSEPATDEQPAEPFRHAAAARLIDSHRGSVSQEEQWLVS</sequence>
<organism evidence="2 3">
    <name type="scientific">Streptomyces humidus</name>
    <dbReference type="NCBI Taxonomy" id="52259"/>
    <lineage>
        <taxon>Bacteria</taxon>
        <taxon>Bacillati</taxon>
        <taxon>Actinomycetota</taxon>
        <taxon>Actinomycetes</taxon>
        <taxon>Kitasatosporales</taxon>
        <taxon>Streptomycetaceae</taxon>
        <taxon>Streptomyces</taxon>
    </lineage>
</organism>
<feature type="compositionally biased region" description="Acidic residues" evidence="1">
    <location>
        <begin position="1"/>
        <end position="16"/>
    </location>
</feature>
<proteinExistence type="predicted"/>
<evidence type="ECO:0000313" key="3">
    <source>
        <dbReference type="Proteomes" id="UP000606194"/>
    </source>
</evidence>
<comment type="caution">
    <text evidence="2">The sequence shown here is derived from an EMBL/GenBank/DDBJ whole genome shotgun (WGS) entry which is preliminary data.</text>
</comment>
<reference evidence="2" key="2">
    <citation type="submission" date="2020-09" db="EMBL/GenBank/DDBJ databases">
        <authorList>
            <person name="Sun Q."/>
            <person name="Ohkuma M."/>
        </authorList>
    </citation>
    <scope>NUCLEOTIDE SEQUENCE</scope>
    <source>
        <strain evidence="2">JCM 4386</strain>
    </source>
</reference>
<reference evidence="2" key="1">
    <citation type="journal article" date="2014" name="Int. J. Syst. Evol. Microbiol.">
        <title>Complete genome sequence of Corynebacterium casei LMG S-19264T (=DSM 44701T), isolated from a smear-ripened cheese.</title>
        <authorList>
            <consortium name="US DOE Joint Genome Institute (JGI-PGF)"/>
            <person name="Walter F."/>
            <person name="Albersmeier A."/>
            <person name="Kalinowski J."/>
            <person name="Ruckert C."/>
        </authorList>
    </citation>
    <scope>NUCLEOTIDE SEQUENCE</scope>
    <source>
        <strain evidence="2">JCM 4386</strain>
    </source>
</reference>